<name>A0ABU2G0T8_9EURY</name>
<evidence type="ECO:0000313" key="4">
    <source>
        <dbReference type="Proteomes" id="UP001254813"/>
    </source>
</evidence>
<reference evidence="3 4" key="1">
    <citation type="submission" date="2022-06" db="EMBL/GenBank/DDBJ databases">
        <title>Halogeometricum sp. a new haloarchaeum isolate from saline soil.</title>
        <authorList>
            <person name="Strakova D."/>
            <person name="Galisteo C."/>
            <person name="Sanchez-Porro C."/>
            <person name="Ventosa A."/>
        </authorList>
    </citation>
    <scope>NUCLEOTIDE SEQUENCE [LARGE SCALE GENOMIC DNA]</scope>
    <source>
        <strain evidence="4">S3BR25-2</strain>
    </source>
</reference>
<dbReference type="PANTHER" id="PTHR36110:SF4">
    <property type="entry name" value="RING-CLEAVING DIOXYGENASE MHQA-RELATED"/>
    <property type="match status" value="1"/>
</dbReference>
<dbReference type="EMBL" id="JAMQOQ010000002">
    <property type="protein sequence ID" value="MDS0294400.1"/>
    <property type="molecule type" value="Genomic_DNA"/>
</dbReference>
<dbReference type="InterPro" id="IPR029068">
    <property type="entry name" value="Glyas_Bleomycin-R_OHBP_Dase"/>
</dbReference>
<comment type="caution">
    <text evidence="3">The sequence shown here is derived from an EMBL/GenBank/DDBJ whole genome shotgun (WGS) entry which is preliminary data.</text>
</comment>
<protein>
    <submittedName>
        <fullName evidence="3">Ring-cleaving dioxygenase</fullName>
    </submittedName>
</protein>
<dbReference type="InterPro" id="IPR004360">
    <property type="entry name" value="Glyas_Fos-R_dOase_dom"/>
</dbReference>
<dbReference type="PANTHER" id="PTHR36110">
    <property type="entry name" value="RING-CLEAVING DIOXYGENASE MHQE-RELATED"/>
    <property type="match status" value="1"/>
</dbReference>
<feature type="region of interest" description="Disordered" evidence="1">
    <location>
        <begin position="299"/>
        <end position="324"/>
    </location>
</feature>
<keyword evidence="4" id="KW-1185">Reference proteome</keyword>
<dbReference type="GO" id="GO:0051213">
    <property type="term" value="F:dioxygenase activity"/>
    <property type="evidence" value="ECO:0007669"/>
    <property type="project" value="UniProtKB-KW"/>
</dbReference>
<dbReference type="Pfam" id="PF00903">
    <property type="entry name" value="Glyoxalase"/>
    <property type="match status" value="2"/>
</dbReference>
<dbReference type="Gene3D" id="3.10.180.10">
    <property type="entry name" value="2,3-Dihydroxybiphenyl 1,2-Dioxygenase, domain 1"/>
    <property type="match status" value="2"/>
</dbReference>
<evidence type="ECO:0000313" key="3">
    <source>
        <dbReference type="EMBL" id="MDS0294400.1"/>
    </source>
</evidence>
<dbReference type="CDD" id="cd08347">
    <property type="entry name" value="PcpA_C_like"/>
    <property type="match status" value="1"/>
</dbReference>
<gene>
    <name evidence="3" type="ORF">NDI79_09475</name>
</gene>
<dbReference type="InterPro" id="IPR037523">
    <property type="entry name" value="VOC_core"/>
</dbReference>
<feature type="domain" description="VOC" evidence="2">
    <location>
        <begin position="5"/>
        <end position="130"/>
    </location>
</feature>
<dbReference type="InterPro" id="IPR052537">
    <property type="entry name" value="Extradiol_RC_dioxygenase"/>
</dbReference>
<dbReference type="RefSeq" id="WP_310928234.1">
    <property type="nucleotide sequence ID" value="NZ_JAMQOQ010000002.1"/>
</dbReference>
<proteinExistence type="predicted"/>
<evidence type="ECO:0000256" key="1">
    <source>
        <dbReference type="SAM" id="MobiDB-lite"/>
    </source>
</evidence>
<feature type="compositionally biased region" description="Gly residues" evidence="1">
    <location>
        <begin position="315"/>
        <end position="324"/>
    </location>
</feature>
<accession>A0ABU2G0T8</accession>
<dbReference type="PROSITE" id="PS51819">
    <property type="entry name" value="VOC"/>
    <property type="match status" value="2"/>
</dbReference>
<sequence length="324" mass="34997">MNTTGIHHVTAVAGDPTENVRFYTDVLGLRLVKRTVNFDDTHTYHLYFGDETGSPGTAMTFFPFGEGRPGRPGRGQAVATAFVVPEGSLGYWRDRLESLDVTVGEEEDRFGAGVLPFEDGDGQPLELVEGETDVEPWADGPVPETHAVRGFHGVTLQSADPGATGRVLELLGFERTDEAGDRVRYVADGDRATVVDLLTRESPRGRPGVGTVHHVAFRVPDVETQTAWRERLSEAGQNVTPRKDRQYFQSIYFREPGGVLFEVATDGPGFTADESVESLGSDLKLPSWLEDDREEIAAHLPPLDGVAGAETGTEAGAGTGEASD</sequence>
<dbReference type="Proteomes" id="UP001254813">
    <property type="component" value="Unassembled WGS sequence"/>
</dbReference>
<organism evidence="3 4">
    <name type="scientific">Halogeometricum luteum</name>
    <dbReference type="NCBI Taxonomy" id="2950537"/>
    <lineage>
        <taxon>Archaea</taxon>
        <taxon>Methanobacteriati</taxon>
        <taxon>Methanobacteriota</taxon>
        <taxon>Stenosarchaea group</taxon>
        <taxon>Halobacteria</taxon>
        <taxon>Halobacteriales</taxon>
        <taxon>Haloferacaceae</taxon>
        <taxon>Halogeometricum</taxon>
    </lineage>
</organism>
<evidence type="ECO:0000259" key="2">
    <source>
        <dbReference type="PROSITE" id="PS51819"/>
    </source>
</evidence>
<keyword evidence="3" id="KW-0560">Oxidoreductase</keyword>
<dbReference type="SUPFAM" id="SSF54593">
    <property type="entry name" value="Glyoxalase/Bleomycin resistance protein/Dihydroxybiphenyl dioxygenase"/>
    <property type="match status" value="1"/>
</dbReference>
<keyword evidence="3" id="KW-0223">Dioxygenase</keyword>
<feature type="domain" description="VOC" evidence="2">
    <location>
        <begin position="150"/>
        <end position="266"/>
    </location>
</feature>